<dbReference type="InterPro" id="IPR033469">
    <property type="entry name" value="CYTH-like_dom_sf"/>
</dbReference>
<reference evidence="3 4" key="1">
    <citation type="submission" date="2024-03" db="EMBL/GenBank/DDBJ databases">
        <title>Novel species of the genus Variovorax.</title>
        <authorList>
            <person name="Liu Q."/>
            <person name="Xin Y.-H."/>
        </authorList>
    </citation>
    <scope>NUCLEOTIDE SEQUENCE [LARGE SCALE GENOMIC DNA]</scope>
    <source>
        <strain evidence="3 4">KACC 18900</strain>
    </source>
</reference>
<dbReference type="SUPFAM" id="SSF55154">
    <property type="entry name" value="CYTH-like phosphatases"/>
    <property type="match status" value="1"/>
</dbReference>
<evidence type="ECO:0000313" key="4">
    <source>
        <dbReference type="Proteomes" id="UP001385892"/>
    </source>
</evidence>
<evidence type="ECO:0000313" key="3">
    <source>
        <dbReference type="EMBL" id="MEJ8847011.1"/>
    </source>
</evidence>
<comment type="caution">
    <text evidence="3">The sequence shown here is derived from an EMBL/GenBank/DDBJ whole genome shotgun (WGS) entry which is preliminary data.</text>
</comment>
<dbReference type="SMART" id="SM00880">
    <property type="entry name" value="CHAD"/>
    <property type="match status" value="1"/>
</dbReference>
<dbReference type="SMART" id="SM01118">
    <property type="entry name" value="CYTH"/>
    <property type="match status" value="1"/>
</dbReference>
<dbReference type="Proteomes" id="UP001385892">
    <property type="component" value="Unassembled WGS sequence"/>
</dbReference>
<dbReference type="Pfam" id="PF01928">
    <property type="entry name" value="CYTH"/>
    <property type="match status" value="1"/>
</dbReference>
<protein>
    <submittedName>
        <fullName evidence="3">CYTH and CHAD domain-containing protein</fullName>
    </submittedName>
</protein>
<sequence>MEIEFKFQVPAHRLKAVTQDMRVGKAARQHMQAHYFDTQDGALAARGVALRVRKEGRRWVQTAKALGDGPLHRLEHNVDLAASGAVRPEPDAQRHAGTPVGDLLDKLLDHGAIPLVETFGTDIWRLARNEREGDTTIELALDTGKVMTPPGDGREGGASQVCELELELVDGRVQDLVALALRWSQRHGLWFSTVTKAERGQRLLLAEEGERPVKASPPVYGTNAITGDAVQRTVLAACLAQILPNASAIAAGSEDAEVIHQLRIGIRRTRTALRELDALAPGRFDAAWEAPLVEVFRALGAQRDRSLLLSVMQPRLDAAGAPAIAMQSPDDAQPAPSAGDVVRAPAFQAALVSLIGFTASPVDDPAAAQLDASATRQVLQAHLGKLHKQVVRDGKRFEQLTAEEQHRTRKRVKRLRYLAEFVAPLFDKAEVKRYVAGLVPAQDALGEFNDEVVALANYREAAATDPHAWFAVGWLTAQQPDAARACRKALRRLATARRFWRKSD</sequence>
<dbReference type="PROSITE" id="PS51708">
    <property type="entry name" value="CHAD"/>
    <property type="match status" value="1"/>
</dbReference>
<dbReference type="PANTHER" id="PTHR39569">
    <property type="entry name" value="INORGANIC TRIPHOSPHATASE"/>
    <property type="match status" value="1"/>
</dbReference>
<dbReference type="InterPro" id="IPR038186">
    <property type="entry name" value="CHAD_dom_sf"/>
</dbReference>
<organism evidence="3 4">
    <name type="scientific">Variovorax rhizosphaerae</name>
    <dbReference type="NCBI Taxonomy" id="1836200"/>
    <lineage>
        <taxon>Bacteria</taxon>
        <taxon>Pseudomonadati</taxon>
        <taxon>Pseudomonadota</taxon>
        <taxon>Betaproteobacteria</taxon>
        <taxon>Burkholderiales</taxon>
        <taxon>Comamonadaceae</taxon>
        <taxon>Variovorax</taxon>
    </lineage>
</organism>
<dbReference type="EMBL" id="JBBKZT010000004">
    <property type="protein sequence ID" value="MEJ8847011.1"/>
    <property type="molecule type" value="Genomic_DNA"/>
</dbReference>
<evidence type="ECO:0000259" key="1">
    <source>
        <dbReference type="PROSITE" id="PS51707"/>
    </source>
</evidence>
<gene>
    <name evidence="3" type="ORF">WKW82_10140</name>
</gene>
<accession>A0ABU8WHL2</accession>
<dbReference type="PANTHER" id="PTHR39569:SF1">
    <property type="entry name" value="INORGANIC TRIPHOSPHATASE"/>
    <property type="match status" value="1"/>
</dbReference>
<name>A0ABU8WHL2_9BURK</name>
<proteinExistence type="predicted"/>
<evidence type="ECO:0000259" key="2">
    <source>
        <dbReference type="PROSITE" id="PS51708"/>
    </source>
</evidence>
<dbReference type="InterPro" id="IPR039013">
    <property type="entry name" value="YgiF"/>
</dbReference>
<dbReference type="InterPro" id="IPR023577">
    <property type="entry name" value="CYTH_domain"/>
</dbReference>
<dbReference type="InterPro" id="IPR007899">
    <property type="entry name" value="CHAD_dom"/>
</dbReference>
<keyword evidence="4" id="KW-1185">Reference proteome</keyword>
<dbReference type="PROSITE" id="PS51707">
    <property type="entry name" value="CYTH"/>
    <property type="match status" value="1"/>
</dbReference>
<dbReference type="RefSeq" id="WP_340342159.1">
    <property type="nucleotide sequence ID" value="NZ_JBBKZT010000004.1"/>
</dbReference>
<dbReference type="CDD" id="cd07756">
    <property type="entry name" value="CYTH-like_Pase_CHAD"/>
    <property type="match status" value="1"/>
</dbReference>
<dbReference type="Pfam" id="PF05235">
    <property type="entry name" value="CHAD"/>
    <property type="match status" value="1"/>
</dbReference>
<dbReference type="Gene3D" id="2.40.320.10">
    <property type="entry name" value="Hypothetical Protein Pfu-838710-001"/>
    <property type="match status" value="1"/>
</dbReference>
<dbReference type="Gene3D" id="1.40.20.10">
    <property type="entry name" value="CHAD domain"/>
    <property type="match status" value="1"/>
</dbReference>
<feature type="domain" description="CYTH" evidence="1">
    <location>
        <begin position="1"/>
        <end position="207"/>
    </location>
</feature>
<feature type="domain" description="CHAD" evidence="2">
    <location>
        <begin position="224"/>
        <end position="504"/>
    </location>
</feature>